<sequence>MTVQKDRASVKPVDVRRMVRERTFTEPTHGFSSGYIQANLLVMPKKYRDDFVGLCRRNPVPCPLIAESIPGDPTKCIRDGVGEDLNIGTDIPWYQVYRPGKKQPETVTEIASLWTEEYVGFLIGCSYSFEEALVREGLPPRHMETGVAVPMYRTSIRLHPSGVFGGTYVVSMRPYKKKDIEAVRRASGKYISSHGEPIGWGWDEVGRLGIKDINNPDFGDFVEIREDEVPVFWGCGVTTQAAVMDANIAEPFFAHKPGYMLVTDLEEKDIMI</sequence>
<dbReference type="EMBL" id="SWFS01000439">
    <property type="protein sequence ID" value="KAA8903617.1"/>
    <property type="molecule type" value="Genomic_DNA"/>
</dbReference>
<dbReference type="FunFam" id="3.30.2040.10:FF:000001">
    <property type="entry name" value="D-glutamate cyclase, mitochondrial"/>
    <property type="match status" value="1"/>
</dbReference>
<evidence type="ECO:0000256" key="2">
    <source>
        <dbReference type="ARBA" id="ARBA00023239"/>
    </source>
</evidence>
<comment type="similarity">
    <text evidence="1">Belongs to the D-glutamate cyclase family.</text>
</comment>
<evidence type="ECO:0000256" key="1">
    <source>
        <dbReference type="ARBA" id="ARBA00007896"/>
    </source>
</evidence>
<comment type="caution">
    <text evidence="3">The sequence shown here is derived from an EMBL/GenBank/DDBJ whole genome shotgun (WGS) entry which is preliminary data.</text>
</comment>
<dbReference type="InterPro" id="IPR016938">
    <property type="entry name" value="UPF0317"/>
</dbReference>
<dbReference type="AlphaFoldDB" id="A0A642UQT2"/>
<gene>
    <name evidence="3" type="ORF">TRICI_005654</name>
</gene>
<reference evidence="3" key="1">
    <citation type="journal article" date="2019" name="G3 (Bethesda)">
        <title>Genome Assemblies of Two Rare Opportunistic Yeast Pathogens: Diutina rugosa (syn. Candida rugosa) and Trichomonascus ciferrii (syn. Candida ciferrii).</title>
        <authorList>
            <person name="Mixao V."/>
            <person name="Saus E."/>
            <person name="Hansen A.P."/>
            <person name="Lass-Florl C."/>
            <person name="Gabaldon T."/>
        </authorList>
    </citation>
    <scope>NUCLEOTIDE SEQUENCE</scope>
    <source>
        <strain evidence="3">CBS 4856</strain>
    </source>
</reference>
<dbReference type="OrthoDB" id="10262538at2759"/>
<dbReference type="GO" id="GO:0006536">
    <property type="term" value="P:glutamate metabolic process"/>
    <property type="evidence" value="ECO:0007669"/>
    <property type="project" value="TreeGrafter"/>
</dbReference>
<evidence type="ECO:0000313" key="3">
    <source>
        <dbReference type="EMBL" id="KAA8903617.1"/>
    </source>
</evidence>
<keyword evidence="2" id="KW-0456">Lyase</keyword>
<accession>A0A642UQT2</accession>
<keyword evidence="4" id="KW-1185">Reference proteome</keyword>
<dbReference type="InterPro" id="IPR038021">
    <property type="entry name" value="Putative_hydro-lyase"/>
</dbReference>
<dbReference type="Proteomes" id="UP000761534">
    <property type="component" value="Unassembled WGS sequence"/>
</dbReference>
<dbReference type="PIRSF" id="PIRSF029755">
    <property type="entry name" value="UCP029755"/>
    <property type="match status" value="1"/>
</dbReference>
<dbReference type="Gene3D" id="3.30.2040.10">
    <property type="entry name" value="PSTPO5379-like domain"/>
    <property type="match status" value="1"/>
</dbReference>
<dbReference type="Pfam" id="PF07286">
    <property type="entry name" value="D-Glu_cyclase"/>
    <property type="match status" value="1"/>
</dbReference>
<evidence type="ECO:0000313" key="4">
    <source>
        <dbReference type="Proteomes" id="UP000761534"/>
    </source>
</evidence>
<dbReference type="PANTHER" id="PTHR32022">
    <property type="entry name" value="D-GLUTAMATE CYCLASE, MITOCHONDRIAL"/>
    <property type="match status" value="1"/>
</dbReference>
<dbReference type="SUPFAM" id="SSF160920">
    <property type="entry name" value="PSTPO5379-like"/>
    <property type="match status" value="1"/>
</dbReference>
<dbReference type="GO" id="GO:0047820">
    <property type="term" value="F:D-glutamate cyclase activity"/>
    <property type="evidence" value="ECO:0007669"/>
    <property type="project" value="TreeGrafter"/>
</dbReference>
<evidence type="ECO:0008006" key="5">
    <source>
        <dbReference type="Google" id="ProtNLM"/>
    </source>
</evidence>
<organism evidence="3 4">
    <name type="scientific">Trichomonascus ciferrii</name>
    <dbReference type="NCBI Taxonomy" id="44093"/>
    <lineage>
        <taxon>Eukaryota</taxon>
        <taxon>Fungi</taxon>
        <taxon>Dikarya</taxon>
        <taxon>Ascomycota</taxon>
        <taxon>Saccharomycotina</taxon>
        <taxon>Dipodascomycetes</taxon>
        <taxon>Dipodascales</taxon>
        <taxon>Trichomonascaceae</taxon>
        <taxon>Trichomonascus</taxon>
        <taxon>Trichomonascus ciferrii complex</taxon>
    </lineage>
</organism>
<dbReference type="VEuPathDB" id="FungiDB:TRICI_005654"/>
<proteinExistence type="inferred from homology"/>
<name>A0A642UQT2_9ASCO</name>
<dbReference type="InterPro" id="IPR009906">
    <property type="entry name" value="D-Glu_cyclase"/>
</dbReference>
<protein>
    <recommendedName>
        <fullName evidence="5">DUF1445 domain-containing protein</fullName>
    </recommendedName>
</protein>
<dbReference type="PANTHER" id="PTHR32022:SF10">
    <property type="entry name" value="D-GLUTAMATE CYCLASE, MITOCHONDRIAL"/>
    <property type="match status" value="1"/>
</dbReference>
<dbReference type="Gene3D" id="3.40.1640.10">
    <property type="entry name" value="PSTPO5379-like"/>
    <property type="match status" value="1"/>
</dbReference>